<comment type="caution">
    <text evidence="2">The sequence shown here is derived from an EMBL/GenBank/DDBJ whole genome shotgun (WGS) entry which is preliminary data.</text>
</comment>
<feature type="chain" id="PRO_5046791380" description="Secreted protein" evidence="1">
    <location>
        <begin position="24"/>
        <end position="127"/>
    </location>
</feature>
<evidence type="ECO:0000313" key="2">
    <source>
        <dbReference type="EMBL" id="MFC3609269.1"/>
    </source>
</evidence>
<accession>A0ABV7T7T5</accession>
<dbReference type="EMBL" id="JBHRXZ010000024">
    <property type="protein sequence ID" value="MFC3609269.1"/>
    <property type="molecule type" value="Genomic_DNA"/>
</dbReference>
<proteinExistence type="predicted"/>
<dbReference type="RefSeq" id="WP_386366665.1">
    <property type="nucleotide sequence ID" value="NZ_JBHRXZ010000024.1"/>
</dbReference>
<name>A0ABV7T7T5_9GAMM</name>
<evidence type="ECO:0000256" key="1">
    <source>
        <dbReference type="SAM" id="SignalP"/>
    </source>
</evidence>
<gene>
    <name evidence="2" type="ORF">ACFOMF_15940</name>
</gene>
<reference evidence="3" key="1">
    <citation type="journal article" date="2019" name="Int. J. Syst. Evol. Microbiol.">
        <title>The Global Catalogue of Microorganisms (GCM) 10K type strain sequencing project: providing services to taxonomists for standard genome sequencing and annotation.</title>
        <authorList>
            <consortium name="The Broad Institute Genomics Platform"/>
            <consortium name="The Broad Institute Genome Sequencing Center for Infectious Disease"/>
            <person name="Wu L."/>
            <person name="Ma J."/>
        </authorList>
    </citation>
    <scope>NUCLEOTIDE SEQUENCE [LARGE SCALE GENOMIC DNA]</scope>
    <source>
        <strain evidence="3">KCTC 42447</strain>
    </source>
</reference>
<protein>
    <recommendedName>
        <fullName evidence="4">Secreted protein</fullName>
    </recommendedName>
</protein>
<dbReference type="Proteomes" id="UP001595630">
    <property type="component" value="Unassembled WGS sequence"/>
</dbReference>
<organism evidence="2 3">
    <name type="scientific">Stutzerimonas tarimensis</name>
    <dbReference type="NCBI Taxonomy" id="1507735"/>
    <lineage>
        <taxon>Bacteria</taxon>
        <taxon>Pseudomonadati</taxon>
        <taxon>Pseudomonadota</taxon>
        <taxon>Gammaproteobacteria</taxon>
        <taxon>Pseudomonadales</taxon>
        <taxon>Pseudomonadaceae</taxon>
        <taxon>Stutzerimonas</taxon>
    </lineage>
</organism>
<sequence>MNRIQLASLAALGSLLLSGTTLAADNACLLEGSATFGGQTIEIRDCLQNEGVPAEQFTQMCNELQEMGAQMGDSAPEMTFLAACPSGALGRCEGLLGQPLSGHYYNQDADQLAAVQNACEQQNGVWR</sequence>
<keyword evidence="3" id="KW-1185">Reference proteome</keyword>
<keyword evidence="1" id="KW-0732">Signal</keyword>
<feature type="signal peptide" evidence="1">
    <location>
        <begin position="1"/>
        <end position="23"/>
    </location>
</feature>
<evidence type="ECO:0000313" key="3">
    <source>
        <dbReference type="Proteomes" id="UP001595630"/>
    </source>
</evidence>
<evidence type="ECO:0008006" key="4">
    <source>
        <dbReference type="Google" id="ProtNLM"/>
    </source>
</evidence>